<name>E0VKL6_PEDHC</name>
<comment type="function">
    <text evidence="1">Metalloprotease.</text>
</comment>
<dbReference type="PROSITE" id="PS51864">
    <property type="entry name" value="ASTACIN"/>
    <property type="match status" value="1"/>
</dbReference>
<evidence type="ECO:0000256" key="7">
    <source>
        <dbReference type="ARBA" id="ARBA00023049"/>
    </source>
</evidence>
<dbReference type="PRINTS" id="PR00480">
    <property type="entry name" value="ASTACIN"/>
</dbReference>
<evidence type="ECO:0000256" key="2">
    <source>
        <dbReference type="ARBA" id="ARBA00022670"/>
    </source>
</evidence>
<dbReference type="Pfam" id="PF01400">
    <property type="entry name" value="Astacin"/>
    <property type="match status" value="1"/>
</dbReference>
<sequence length="453" mass="50513">MLSTIGALTTNSRSSNSWENNVLQDDEDVGEEDEDQDLTRDHKDGIIDFGEELSDLPLGIPEEKVPGEPLTPEDFKKARGMEHSGPVMDENTPDPIQAAGLFEGDIVNVNSSYGPANGRNAIRDMSLRWPGGVIPYVITAEFDERERAVIAAAFDDYQTKTCIRFVPRTTQSDYIYLLKGSGCSSLVGRNGQKQQVSLGPGCVYKGVIIHELMHACGFWHEQSRPDRDNYVSVLWDNIIPGMEFNFNKYDWNTVQGLGVSYDTGSVMHYTRNSFSKDGRSPTIVPLSGDGDFLGQRIGFSEKDLIKLNKLYECSGGSGNEISEIKPTVPTSDCEDNHELCGFWSKRNECSKNPNWMLVNCKKSCNQCSKKCENYNKECEMWASIGECTNNPSYMTIYCARSCNTCDMAGNQTLITSGSCVDNNEYCPSWAADNQCAVNPNYMLFNCRQSCRQC</sequence>
<dbReference type="CTD" id="8235541"/>
<feature type="domain" description="ShKT" evidence="15">
    <location>
        <begin position="333"/>
        <end position="367"/>
    </location>
</feature>
<dbReference type="Proteomes" id="UP000009046">
    <property type="component" value="Unassembled WGS sequence"/>
</dbReference>
<dbReference type="HOGENOM" id="CLU_017286_0_1_1"/>
<dbReference type="InterPro" id="IPR006026">
    <property type="entry name" value="Peptidase_Metallo"/>
</dbReference>
<proteinExistence type="predicted"/>
<keyword evidence="10" id="KW-0325">Glycoprotein</keyword>
<feature type="binding site" evidence="12">
    <location>
        <position position="214"/>
    </location>
    <ligand>
        <name>Zn(2+)</name>
        <dbReference type="ChEBI" id="CHEBI:29105"/>
        <note>catalytic</note>
    </ligand>
</feature>
<dbReference type="InterPro" id="IPR024079">
    <property type="entry name" value="MetalloPept_cat_dom_sf"/>
</dbReference>
<feature type="active site" evidence="12">
    <location>
        <position position="211"/>
    </location>
</feature>
<feature type="disulfide bond" evidence="11">
    <location>
        <begin position="419"/>
        <end position="453"/>
    </location>
</feature>
<keyword evidence="9 11" id="KW-1015">Disulfide bond</keyword>
<dbReference type="CDD" id="cd04280">
    <property type="entry name" value="ZnMc_astacin_like"/>
    <property type="match status" value="1"/>
</dbReference>
<feature type="domain" description="ShKT" evidence="15">
    <location>
        <begin position="371"/>
        <end position="405"/>
    </location>
</feature>
<evidence type="ECO:0000259" key="15">
    <source>
        <dbReference type="PROSITE" id="PS51670"/>
    </source>
</evidence>
<dbReference type="OMA" id="GFCEGIF"/>
<dbReference type="SMART" id="SM00235">
    <property type="entry name" value="ZnMc"/>
    <property type="match status" value="1"/>
</dbReference>
<dbReference type="GeneID" id="8235541"/>
<evidence type="ECO:0000259" key="16">
    <source>
        <dbReference type="PROSITE" id="PS51864"/>
    </source>
</evidence>
<gene>
    <name evidence="18" type="primary">8235541</name>
    <name evidence="17" type="ORF">Phum_PHUM267360</name>
</gene>
<dbReference type="MEROPS" id="M12.A38"/>
<feature type="disulfide bond" evidence="11">
    <location>
        <begin position="333"/>
        <end position="367"/>
    </location>
</feature>
<reference evidence="18" key="3">
    <citation type="submission" date="2021-02" db="UniProtKB">
        <authorList>
            <consortium name="EnsemblMetazoa"/>
        </authorList>
    </citation>
    <scope>IDENTIFICATION</scope>
    <source>
        <strain evidence="18">USDA</strain>
    </source>
</reference>
<dbReference type="OrthoDB" id="291007at2759"/>
<evidence type="ECO:0000256" key="9">
    <source>
        <dbReference type="ARBA" id="ARBA00023157"/>
    </source>
</evidence>
<evidence type="ECO:0000256" key="10">
    <source>
        <dbReference type="ARBA" id="ARBA00023180"/>
    </source>
</evidence>
<organism>
    <name type="scientific">Pediculus humanus subsp. corporis</name>
    <name type="common">Body louse</name>
    <dbReference type="NCBI Taxonomy" id="121224"/>
    <lineage>
        <taxon>Eukaryota</taxon>
        <taxon>Metazoa</taxon>
        <taxon>Ecdysozoa</taxon>
        <taxon>Arthropoda</taxon>
        <taxon>Hexapoda</taxon>
        <taxon>Insecta</taxon>
        <taxon>Pterygota</taxon>
        <taxon>Neoptera</taxon>
        <taxon>Paraneoptera</taxon>
        <taxon>Psocodea</taxon>
        <taxon>Troctomorpha</taxon>
        <taxon>Phthiraptera</taxon>
        <taxon>Anoplura</taxon>
        <taxon>Pediculidae</taxon>
        <taxon>Pediculus</taxon>
    </lineage>
</organism>
<keyword evidence="4" id="KW-0732">Signal</keyword>
<evidence type="ECO:0000256" key="8">
    <source>
        <dbReference type="ARBA" id="ARBA00023145"/>
    </source>
</evidence>
<feature type="disulfide bond" evidence="11">
    <location>
        <begin position="371"/>
        <end position="405"/>
    </location>
</feature>
<dbReference type="FunFam" id="3.40.390.10:FF:000015">
    <property type="entry name" value="Meprin A subunit"/>
    <property type="match status" value="1"/>
</dbReference>
<keyword evidence="6 12" id="KW-0862">Zinc</keyword>
<dbReference type="eggNOG" id="KOG3714">
    <property type="taxonomic scope" value="Eukaryota"/>
</dbReference>
<evidence type="ECO:0000256" key="4">
    <source>
        <dbReference type="ARBA" id="ARBA00022729"/>
    </source>
</evidence>
<keyword evidence="3 12" id="KW-0479">Metal-binding</keyword>
<dbReference type="EC" id="3.4.24.-" evidence="13"/>
<evidence type="ECO:0000256" key="5">
    <source>
        <dbReference type="ARBA" id="ARBA00022801"/>
    </source>
</evidence>
<dbReference type="PROSITE" id="PS51670">
    <property type="entry name" value="SHKT"/>
    <property type="match status" value="3"/>
</dbReference>
<keyword evidence="19" id="KW-1185">Reference proteome</keyword>
<dbReference type="SUPFAM" id="SSF55486">
    <property type="entry name" value="Metalloproteases ('zincins'), catalytic domain"/>
    <property type="match status" value="1"/>
</dbReference>
<dbReference type="PANTHER" id="PTHR10127:SF780">
    <property type="entry name" value="METALLOENDOPEPTIDASE"/>
    <property type="match status" value="1"/>
</dbReference>
<dbReference type="Pfam" id="PF01549">
    <property type="entry name" value="ShK"/>
    <property type="match status" value="3"/>
</dbReference>
<keyword evidence="2 12" id="KW-0645">Protease</keyword>
<evidence type="ECO:0000256" key="1">
    <source>
        <dbReference type="ARBA" id="ARBA00002657"/>
    </source>
</evidence>
<feature type="region of interest" description="Disordered" evidence="14">
    <location>
        <begin position="1"/>
        <end position="41"/>
    </location>
</feature>
<evidence type="ECO:0000256" key="6">
    <source>
        <dbReference type="ARBA" id="ARBA00022833"/>
    </source>
</evidence>
<evidence type="ECO:0000256" key="3">
    <source>
        <dbReference type="ARBA" id="ARBA00022723"/>
    </source>
</evidence>
<dbReference type="EMBL" id="AAZO01003090">
    <property type="status" value="NOT_ANNOTATED_CDS"/>
    <property type="molecule type" value="Genomic_DNA"/>
</dbReference>
<evidence type="ECO:0000256" key="11">
    <source>
        <dbReference type="PROSITE-ProRule" id="PRU01005"/>
    </source>
</evidence>
<dbReference type="AlphaFoldDB" id="E0VKL6"/>
<keyword evidence="8" id="KW-0865">Zymogen</keyword>
<dbReference type="InParanoid" id="E0VKL6"/>
<feature type="compositionally biased region" description="Polar residues" evidence="14">
    <location>
        <begin position="1"/>
        <end position="21"/>
    </location>
</feature>
<evidence type="ECO:0000256" key="13">
    <source>
        <dbReference type="RuleBase" id="RU361183"/>
    </source>
</evidence>
<dbReference type="VEuPathDB" id="VectorBase:PHUM267360"/>
<reference evidence="17" key="2">
    <citation type="submission" date="2007-04" db="EMBL/GenBank/DDBJ databases">
        <title>The genome of the human body louse.</title>
        <authorList>
            <consortium name="The Human Body Louse Genome Consortium"/>
            <person name="Kirkness E."/>
            <person name="Walenz B."/>
            <person name="Hass B."/>
            <person name="Bruggner R."/>
            <person name="Strausberg R."/>
        </authorList>
    </citation>
    <scope>NUCLEOTIDE SEQUENCE</scope>
    <source>
        <strain evidence="17">USDA</strain>
    </source>
</reference>
<feature type="domain" description="Peptidase M12A" evidence="16">
    <location>
        <begin position="120"/>
        <end position="314"/>
    </location>
</feature>
<evidence type="ECO:0000313" key="19">
    <source>
        <dbReference type="Proteomes" id="UP000009046"/>
    </source>
</evidence>
<dbReference type="Gene3D" id="3.40.390.10">
    <property type="entry name" value="Collagenase (Catalytic Domain)"/>
    <property type="match status" value="1"/>
</dbReference>
<evidence type="ECO:0000256" key="12">
    <source>
        <dbReference type="PROSITE-ProRule" id="PRU01211"/>
    </source>
</evidence>
<keyword evidence="5 12" id="KW-0378">Hydrolase</keyword>
<dbReference type="RefSeq" id="XP_002426660.1">
    <property type="nucleotide sequence ID" value="XM_002426615.1"/>
</dbReference>
<feature type="binding site" evidence="12">
    <location>
        <position position="210"/>
    </location>
    <ligand>
        <name>Zn(2+)</name>
        <dbReference type="ChEBI" id="CHEBI:29105"/>
        <note>catalytic</note>
    </ligand>
</feature>
<feature type="compositionally biased region" description="Acidic residues" evidence="14">
    <location>
        <begin position="24"/>
        <end position="36"/>
    </location>
</feature>
<evidence type="ECO:0000313" key="17">
    <source>
        <dbReference type="EMBL" id="EEB13922.1"/>
    </source>
</evidence>
<dbReference type="GO" id="GO:0004222">
    <property type="term" value="F:metalloendopeptidase activity"/>
    <property type="evidence" value="ECO:0007669"/>
    <property type="project" value="UniProtKB-UniRule"/>
</dbReference>
<feature type="domain" description="ShKT" evidence="15">
    <location>
        <begin position="419"/>
        <end position="453"/>
    </location>
</feature>
<dbReference type="KEGG" id="phu:Phum_PHUM267360"/>
<evidence type="ECO:0000256" key="14">
    <source>
        <dbReference type="SAM" id="MobiDB-lite"/>
    </source>
</evidence>
<dbReference type="InterPro" id="IPR003582">
    <property type="entry name" value="ShKT_dom"/>
</dbReference>
<accession>E0VKL6</accession>
<dbReference type="InterPro" id="IPR001506">
    <property type="entry name" value="Peptidase_M12A"/>
</dbReference>
<evidence type="ECO:0000313" key="18">
    <source>
        <dbReference type="EnsemblMetazoa" id="PHUM267360-PA"/>
    </source>
</evidence>
<reference evidence="17" key="1">
    <citation type="submission" date="2007-04" db="EMBL/GenBank/DDBJ databases">
        <title>Annotation of Pediculus humanus corporis strain USDA.</title>
        <authorList>
            <person name="Kirkness E."/>
            <person name="Hannick L."/>
            <person name="Hass B."/>
            <person name="Bruggner R."/>
            <person name="Lawson D."/>
            <person name="Bidwell S."/>
            <person name="Joardar V."/>
            <person name="Caler E."/>
            <person name="Walenz B."/>
            <person name="Inman J."/>
            <person name="Schobel S."/>
            <person name="Galinsky K."/>
            <person name="Amedeo P."/>
            <person name="Strausberg R."/>
        </authorList>
    </citation>
    <scope>NUCLEOTIDE SEQUENCE</scope>
    <source>
        <strain evidence="17">USDA</strain>
    </source>
</reference>
<dbReference type="FunCoup" id="E0VKL6">
    <property type="interactions" value="1"/>
</dbReference>
<keyword evidence="7 12" id="KW-0482">Metalloprotease</keyword>
<dbReference type="EMBL" id="DS235248">
    <property type="protein sequence ID" value="EEB13922.1"/>
    <property type="molecule type" value="Genomic_DNA"/>
</dbReference>
<dbReference type="SMART" id="SM00254">
    <property type="entry name" value="ShKT"/>
    <property type="match status" value="3"/>
</dbReference>
<dbReference type="EnsemblMetazoa" id="PHUM267360-RA">
    <property type="protein sequence ID" value="PHUM267360-PA"/>
    <property type="gene ID" value="PHUM267360"/>
</dbReference>
<comment type="caution">
    <text evidence="11">Lacks conserved residue(s) required for the propagation of feature annotation.</text>
</comment>
<dbReference type="PANTHER" id="PTHR10127">
    <property type="entry name" value="DISCOIDIN, CUB, EGF, LAMININ , AND ZINC METALLOPROTEASE DOMAIN CONTAINING"/>
    <property type="match status" value="1"/>
</dbReference>
<protein>
    <recommendedName>
        <fullName evidence="13">Metalloendopeptidase</fullName>
        <ecNumber evidence="13">3.4.24.-</ecNumber>
    </recommendedName>
</protein>
<feature type="binding site" evidence="12">
    <location>
        <position position="220"/>
    </location>
    <ligand>
        <name>Zn(2+)</name>
        <dbReference type="ChEBI" id="CHEBI:29105"/>
        <note>catalytic</note>
    </ligand>
</feature>
<dbReference type="GO" id="GO:0006508">
    <property type="term" value="P:proteolysis"/>
    <property type="evidence" value="ECO:0007669"/>
    <property type="project" value="UniProtKB-KW"/>
</dbReference>
<comment type="cofactor">
    <cofactor evidence="12 13">
        <name>Zn(2+)</name>
        <dbReference type="ChEBI" id="CHEBI:29105"/>
    </cofactor>
    <text evidence="12 13">Binds 1 zinc ion per subunit.</text>
</comment>
<dbReference type="GO" id="GO:0008270">
    <property type="term" value="F:zinc ion binding"/>
    <property type="evidence" value="ECO:0007669"/>
    <property type="project" value="UniProtKB-UniRule"/>
</dbReference>
<dbReference type="InterPro" id="IPR034035">
    <property type="entry name" value="Astacin-like_dom"/>
</dbReference>